<evidence type="ECO:0000256" key="5">
    <source>
        <dbReference type="ARBA" id="ARBA00022989"/>
    </source>
</evidence>
<evidence type="ECO:0000256" key="3">
    <source>
        <dbReference type="ARBA" id="ARBA00022448"/>
    </source>
</evidence>
<reference evidence="9" key="1">
    <citation type="submission" date="2018-05" db="EMBL/GenBank/DDBJ databases">
        <title>Draft genome of Mucuna pruriens seed.</title>
        <authorList>
            <person name="Nnadi N.E."/>
            <person name="Vos R."/>
            <person name="Hasami M.H."/>
            <person name="Devisetty U.K."/>
            <person name="Aguiy J.C."/>
        </authorList>
    </citation>
    <scope>NUCLEOTIDE SEQUENCE [LARGE SCALE GENOMIC DNA]</scope>
    <source>
        <strain evidence="9">JCA_2017</strain>
    </source>
</reference>
<keyword evidence="6 7" id="KW-0472">Membrane</keyword>
<comment type="subcellular location">
    <subcellularLocation>
        <location evidence="1">Membrane</location>
        <topology evidence="1">Multi-pass membrane protein</topology>
    </subcellularLocation>
</comment>
<feature type="domain" description="ABC-2 type transporter transmembrane" evidence="8">
    <location>
        <begin position="126"/>
        <end position="202"/>
    </location>
</feature>
<feature type="domain" description="ABC-2 type transporter transmembrane" evidence="8">
    <location>
        <begin position="221"/>
        <end position="320"/>
    </location>
</feature>
<feature type="transmembrane region" description="Helical" evidence="7">
    <location>
        <begin position="179"/>
        <end position="200"/>
    </location>
</feature>
<name>A0A371FMX7_MUCPR</name>
<dbReference type="InterPro" id="IPR052215">
    <property type="entry name" value="Plant_ABCG"/>
</dbReference>
<dbReference type="Pfam" id="PF01061">
    <property type="entry name" value="ABC2_membrane"/>
    <property type="match status" value="2"/>
</dbReference>
<comment type="caution">
    <text evidence="9">The sequence shown here is derived from an EMBL/GenBank/DDBJ whole genome shotgun (WGS) entry which is preliminary data.</text>
</comment>
<dbReference type="EMBL" id="QJKJ01008461">
    <property type="protein sequence ID" value="RDX79695.1"/>
    <property type="molecule type" value="Genomic_DNA"/>
</dbReference>
<evidence type="ECO:0000256" key="4">
    <source>
        <dbReference type="ARBA" id="ARBA00022692"/>
    </source>
</evidence>
<protein>
    <submittedName>
        <fullName evidence="9">ABC transporter G family member 11</fullName>
    </submittedName>
</protein>
<evidence type="ECO:0000256" key="7">
    <source>
        <dbReference type="SAM" id="Phobius"/>
    </source>
</evidence>
<sequence>MVFKGLLLHPSISLVVKSFNFSMIFVFFLLGRQYILVLPLMQISAVFCFKWFSLPLYNPSDHYLRIINKDFNQAVDERTTEEATDILVSSYKSSEIRNHVDNEVAKISESDSGEGGKKKIHAAFLTQCLVLIKRSSLQIYRDISNYWLHLIVFIAIAISMGSIFYHVDSSNTHTQDRGSLITFFITVLTFMTLVGGFPPLIEEMKFHFTALYMCTPAAVDFYIQIYHLSGLHKGAEHFLYFASVICGTVMWVESLMLVLASIFPNYVAGLIFASGIEGLMILTCGFNRRPNDLPKPLWKYPFYYVSFLTYALQGSFKNEFEGLSFTLDIQDGGAKTINGTEILANTWHVQMGHSKWVDLVIMSRMIVLYRVLFLAIAKTTEKLKPVVKARSQTPSIHHQPSV</sequence>
<evidence type="ECO:0000256" key="6">
    <source>
        <dbReference type="ARBA" id="ARBA00023136"/>
    </source>
</evidence>
<keyword evidence="4 7" id="KW-0812">Transmembrane</keyword>
<evidence type="ECO:0000259" key="8">
    <source>
        <dbReference type="Pfam" id="PF01061"/>
    </source>
</evidence>
<organism evidence="9 10">
    <name type="scientific">Mucuna pruriens</name>
    <name type="common">Velvet bean</name>
    <name type="synonym">Dolichos pruriens</name>
    <dbReference type="NCBI Taxonomy" id="157652"/>
    <lineage>
        <taxon>Eukaryota</taxon>
        <taxon>Viridiplantae</taxon>
        <taxon>Streptophyta</taxon>
        <taxon>Embryophyta</taxon>
        <taxon>Tracheophyta</taxon>
        <taxon>Spermatophyta</taxon>
        <taxon>Magnoliopsida</taxon>
        <taxon>eudicotyledons</taxon>
        <taxon>Gunneridae</taxon>
        <taxon>Pentapetalae</taxon>
        <taxon>rosids</taxon>
        <taxon>fabids</taxon>
        <taxon>Fabales</taxon>
        <taxon>Fabaceae</taxon>
        <taxon>Papilionoideae</taxon>
        <taxon>50 kb inversion clade</taxon>
        <taxon>NPAAA clade</taxon>
        <taxon>indigoferoid/millettioid clade</taxon>
        <taxon>Phaseoleae</taxon>
        <taxon>Mucuna</taxon>
    </lineage>
</organism>
<feature type="transmembrane region" description="Helical" evidence="7">
    <location>
        <begin position="238"/>
        <end position="260"/>
    </location>
</feature>
<feature type="transmembrane region" description="Helical" evidence="7">
    <location>
        <begin position="206"/>
        <end position="226"/>
    </location>
</feature>
<dbReference type="PANTHER" id="PTHR48042:SF14">
    <property type="entry name" value="WHITE-BROWN-COMPLEX ABC TRANSPORTER FAMILY PROTEIN"/>
    <property type="match status" value="1"/>
</dbReference>
<dbReference type="STRING" id="157652.A0A371FMX7"/>
<evidence type="ECO:0000256" key="2">
    <source>
        <dbReference type="ARBA" id="ARBA00005814"/>
    </source>
</evidence>
<dbReference type="PANTHER" id="PTHR48042">
    <property type="entry name" value="ABC TRANSPORTER G FAMILY MEMBER 11"/>
    <property type="match status" value="1"/>
</dbReference>
<feature type="non-terminal residue" evidence="9">
    <location>
        <position position="1"/>
    </location>
</feature>
<evidence type="ECO:0000313" key="10">
    <source>
        <dbReference type="Proteomes" id="UP000257109"/>
    </source>
</evidence>
<evidence type="ECO:0000256" key="1">
    <source>
        <dbReference type="ARBA" id="ARBA00004141"/>
    </source>
</evidence>
<dbReference type="InterPro" id="IPR013525">
    <property type="entry name" value="ABC2_TM"/>
</dbReference>
<evidence type="ECO:0000313" key="9">
    <source>
        <dbReference type="EMBL" id="RDX79695.1"/>
    </source>
</evidence>
<dbReference type="GO" id="GO:0016020">
    <property type="term" value="C:membrane"/>
    <property type="evidence" value="ECO:0007669"/>
    <property type="project" value="UniProtKB-SubCell"/>
</dbReference>
<dbReference type="AlphaFoldDB" id="A0A371FMX7"/>
<comment type="similarity">
    <text evidence="2">Belongs to the ABC transporter superfamily. ABCG family. Eye pigment precursor importer (TC 3.A.1.204) subfamily.</text>
</comment>
<dbReference type="Proteomes" id="UP000257109">
    <property type="component" value="Unassembled WGS sequence"/>
</dbReference>
<keyword evidence="5 7" id="KW-1133">Transmembrane helix</keyword>
<feature type="transmembrane region" description="Helical" evidence="7">
    <location>
        <begin position="266"/>
        <end position="286"/>
    </location>
</feature>
<feature type="transmembrane region" description="Helical" evidence="7">
    <location>
        <begin position="146"/>
        <end position="167"/>
    </location>
</feature>
<gene>
    <name evidence="9" type="primary">ABCG11</name>
    <name evidence="9" type="ORF">CR513_39853</name>
</gene>
<feature type="transmembrane region" description="Helical" evidence="7">
    <location>
        <begin position="12"/>
        <end position="30"/>
    </location>
</feature>
<proteinExistence type="inferred from homology"/>
<keyword evidence="3" id="KW-0813">Transport</keyword>
<dbReference type="OrthoDB" id="66620at2759"/>
<feature type="transmembrane region" description="Helical" evidence="7">
    <location>
        <begin position="35"/>
        <end position="54"/>
    </location>
</feature>
<keyword evidence="10" id="KW-1185">Reference proteome</keyword>
<accession>A0A371FMX7</accession>
<dbReference type="GO" id="GO:0140359">
    <property type="term" value="F:ABC-type transporter activity"/>
    <property type="evidence" value="ECO:0007669"/>
    <property type="project" value="InterPro"/>
</dbReference>